<comment type="subcellular location">
    <subcellularLocation>
        <location evidence="1">Membrane</location>
        <topology evidence="1">Multi-pass membrane protein</topology>
    </subcellularLocation>
</comment>
<organism evidence="7 8">
    <name type="scientific">Magallana gigas</name>
    <name type="common">Pacific oyster</name>
    <name type="synonym">Crassostrea gigas</name>
    <dbReference type="NCBI Taxonomy" id="29159"/>
    <lineage>
        <taxon>Eukaryota</taxon>
        <taxon>Metazoa</taxon>
        <taxon>Spiralia</taxon>
        <taxon>Lophotrochozoa</taxon>
        <taxon>Mollusca</taxon>
        <taxon>Bivalvia</taxon>
        <taxon>Autobranchia</taxon>
        <taxon>Pteriomorphia</taxon>
        <taxon>Ostreida</taxon>
        <taxon>Ostreoidea</taxon>
        <taxon>Ostreidae</taxon>
        <taxon>Magallana</taxon>
    </lineage>
</organism>
<dbReference type="PANTHER" id="PTHR31548">
    <property type="entry name" value="CLARIN"/>
    <property type="match status" value="1"/>
</dbReference>
<evidence type="ECO:0000256" key="2">
    <source>
        <dbReference type="ARBA" id="ARBA00005787"/>
    </source>
</evidence>
<evidence type="ECO:0000256" key="4">
    <source>
        <dbReference type="ARBA" id="ARBA00022989"/>
    </source>
</evidence>
<dbReference type="Proteomes" id="UP000005408">
    <property type="component" value="Unassembled WGS sequence"/>
</dbReference>
<name>A0A8W8IZ38_MAGGI</name>
<comment type="similarity">
    <text evidence="2">Belongs to the clarin family.</text>
</comment>
<keyword evidence="5 6" id="KW-0472">Membrane</keyword>
<evidence type="ECO:0000256" key="6">
    <source>
        <dbReference type="SAM" id="Phobius"/>
    </source>
</evidence>
<dbReference type="PANTHER" id="PTHR31548:SF1">
    <property type="entry name" value="LD47387P"/>
    <property type="match status" value="1"/>
</dbReference>
<dbReference type="EnsemblMetazoa" id="G16316.1">
    <property type="protein sequence ID" value="G16316.1:cds"/>
    <property type="gene ID" value="G16316"/>
</dbReference>
<feature type="transmembrane region" description="Helical" evidence="6">
    <location>
        <begin position="130"/>
        <end position="156"/>
    </location>
</feature>
<proteinExistence type="inferred from homology"/>
<dbReference type="GO" id="GO:0016020">
    <property type="term" value="C:membrane"/>
    <property type="evidence" value="ECO:0007669"/>
    <property type="project" value="UniProtKB-SubCell"/>
</dbReference>
<feature type="transmembrane region" description="Helical" evidence="6">
    <location>
        <begin position="9"/>
        <end position="30"/>
    </location>
</feature>
<evidence type="ECO:0000313" key="8">
    <source>
        <dbReference type="Proteomes" id="UP000005408"/>
    </source>
</evidence>
<sequence length="265" mass="29928">MALEERQKLFVLLALILTLVGLGLMVGSFATDNWIKATAHKSNQSISANSTNEPNMNGTFGLFRGDRVINYGNGPREQSLTVICNSKYCMIYFSKDVGPEARDKLEEVVNLFQNQTQGNGELTKYGLFPFSLWVLVILMEAFGIIWGLVFIGFAIFNICGKPIETITGPLGLYLWKGLALLFSLLAMVMYLILFFQYYKKSILLQEDQVLDFVSQVELDFSFYMLMSTVLLFTINMGFLFLTGIKFSCGFTREAEKVMDNGIILY</sequence>
<feature type="transmembrane region" description="Helical" evidence="6">
    <location>
        <begin position="177"/>
        <end position="198"/>
    </location>
</feature>
<dbReference type="GO" id="GO:0007605">
    <property type="term" value="P:sensory perception of sound"/>
    <property type="evidence" value="ECO:0007669"/>
    <property type="project" value="UniProtKB-ARBA"/>
</dbReference>
<evidence type="ECO:0000256" key="1">
    <source>
        <dbReference type="ARBA" id="ARBA00004141"/>
    </source>
</evidence>
<feature type="transmembrane region" description="Helical" evidence="6">
    <location>
        <begin position="220"/>
        <end position="242"/>
    </location>
</feature>
<reference evidence="7" key="1">
    <citation type="submission" date="2022-08" db="UniProtKB">
        <authorList>
            <consortium name="EnsemblMetazoa"/>
        </authorList>
    </citation>
    <scope>IDENTIFICATION</scope>
    <source>
        <strain evidence="7">05x7-T-G4-1.051#20</strain>
    </source>
</reference>
<dbReference type="Pfam" id="PF25807">
    <property type="entry name" value="Clarin-2"/>
    <property type="match status" value="1"/>
</dbReference>
<keyword evidence="4 6" id="KW-1133">Transmembrane helix</keyword>
<evidence type="ECO:0008006" key="9">
    <source>
        <dbReference type="Google" id="ProtNLM"/>
    </source>
</evidence>
<accession>A0A8W8IZ38</accession>
<dbReference type="Gene3D" id="1.20.140.150">
    <property type="match status" value="1"/>
</dbReference>
<keyword evidence="3 6" id="KW-0812">Transmembrane</keyword>
<evidence type="ECO:0000313" key="7">
    <source>
        <dbReference type="EnsemblMetazoa" id="G16316.2:cds"/>
    </source>
</evidence>
<dbReference type="OMA" id="HLGYSFY"/>
<dbReference type="AlphaFoldDB" id="A0A8W8IZ38"/>
<evidence type="ECO:0000256" key="5">
    <source>
        <dbReference type="ARBA" id="ARBA00023136"/>
    </source>
</evidence>
<keyword evidence="8" id="KW-1185">Reference proteome</keyword>
<dbReference type="EnsemblMetazoa" id="G16316.2">
    <property type="protein sequence ID" value="G16316.2:cds"/>
    <property type="gene ID" value="G16316"/>
</dbReference>
<protein>
    <recommendedName>
        <fullName evidence="9">Clarin-1</fullName>
    </recommendedName>
</protein>
<dbReference type="InterPro" id="IPR026748">
    <property type="entry name" value="Clarin"/>
</dbReference>
<evidence type="ECO:0000256" key="3">
    <source>
        <dbReference type="ARBA" id="ARBA00022692"/>
    </source>
</evidence>